<evidence type="ECO:0000256" key="2">
    <source>
        <dbReference type="SAM" id="Phobius"/>
    </source>
</evidence>
<sequence length="597" mass="68977">MQHDRALQRRHVRHVDDGVGHQARRALAEAANPQLRAVRKHAVAQRHVQRISERVHRAQVHRHSDRSAEHHRVEARRRTPAANRHGLRQRHATHAALRTTTTAGPRRRHVERQARLAHTAGTAAAHAVVERRRQRIEARQRCRTAVARHHAHGGQAGQAVVAAALQHTAAGTVALHRHDAARDRQPGEKRRASGSAARNRHGTAAQRHPRQRRHRRRLAHRPHVAQVQPPADTDRPTVAAHQRRRDRPLDAHEAQHRIKHREALSKQNTAAAAHNRHVRHGEHRVAPQTETRRGRHTQRGSGRTARRLQQHAVKHHRARQQVHVAANVHRRPARLRRPQHSVAHTQLRLQQRRRVQHKRRRHRVRQPAQLGVAHRPRRHNRRVTDRHVRVCRQVVHKHKRAVAPGQPAHAHLQAPVTRRLAAVAPHVDLRTAVAHAVPQFDAQRAGKHRRNVEHHSHAVRHGHAVHQHRVHGAANRDGSVHRAAPQSQHHRMHRWYPRRRGNQRQHNKQRHTHSRSGPALHTVPAARKRAHRRPHPPTQKHNNRDFVVCRTRPVDRNSYLANPFLQMANPVTRFRQIVIPLLLLILILQVIPNTLKR</sequence>
<feature type="region of interest" description="Disordered" evidence="1">
    <location>
        <begin position="333"/>
        <end position="384"/>
    </location>
</feature>
<dbReference type="Proteomes" id="UP000583944">
    <property type="component" value="Unassembled WGS sequence"/>
</dbReference>
<evidence type="ECO:0000256" key="1">
    <source>
        <dbReference type="SAM" id="MobiDB-lite"/>
    </source>
</evidence>
<feature type="transmembrane region" description="Helical" evidence="2">
    <location>
        <begin position="577"/>
        <end position="595"/>
    </location>
</feature>
<dbReference type="EMBL" id="JABDHM010000177">
    <property type="protein sequence ID" value="KAF5216760.1"/>
    <property type="molecule type" value="Genomic_DNA"/>
</dbReference>
<accession>A0A7J6XRX2</accession>
<dbReference type="AlphaFoldDB" id="A0A7J6XRX2"/>
<keyword evidence="2" id="KW-0812">Transmembrane</keyword>
<feature type="compositionally biased region" description="Basic residues" evidence="1">
    <location>
        <begin position="488"/>
        <end position="514"/>
    </location>
</feature>
<feature type="compositionally biased region" description="Basic residues" evidence="1">
    <location>
        <begin position="73"/>
        <end position="93"/>
    </location>
</feature>
<evidence type="ECO:0000313" key="3">
    <source>
        <dbReference type="EMBL" id="KAF5216760.1"/>
    </source>
</evidence>
<dbReference type="VEuPathDB" id="TriTrypDB:ECC02_010428"/>
<reference evidence="3 4" key="1">
    <citation type="journal article" date="2019" name="Genome Biol. Evol.">
        <title>Nanopore Sequencing Significantly Improves Genome Assembly of the Protozoan Parasite Trypanosoma cruzi.</title>
        <authorList>
            <person name="Diaz-Viraque F."/>
            <person name="Pita S."/>
            <person name="Greif G."/>
            <person name="de Souza R.C.M."/>
            <person name="Iraola G."/>
            <person name="Robello C."/>
        </authorList>
    </citation>
    <scope>NUCLEOTIDE SEQUENCE [LARGE SCALE GENOMIC DNA]</scope>
    <source>
        <strain evidence="3 4">Berenice</strain>
    </source>
</reference>
<protein>
    <submittedName>
        <fullName evidence="3">Uncharacterized protein</fullName>
    </submittedName>
</protein>
<keyword evidence="2" id="KW-1133">Transmembrane helix</keyword>
<feature type="compositionally biased region" description="Basic residues" evidence="1">
    <location>
        <begin position="293"/>
        <end position="309"/>
    </location>
</feature>
<feature type="compositionally biased region" description="Basic and acidic residues" evidence="1">
    <location>
        <begin position="177"/>
        <end position="191"/>
    </location>
</feature>
<proteinExistence type="predicted"/>
<feature type="region of interest" description="Disordered" evidence="1">
    <location>
        <begin position="468"/>
        <end position="543"/>
    </location>
</feature>
<feature type="compositionally biased region" description="Basic residues" evidence="1">
    <location>
        <begin position="207"/>
        <end position="223"/>
    </location>
</feature>
<feature type="compositionally biased region" description="Basic residues" evidence="1">
    <location>
        <begin position="526"/>
        <end position="535"/>
    </location>
</feature>
<feature type="region of interest" description="Disordered" evidence="1">
    <location>
        <begin position="266"/>
        <end position="309"/>
    </location>
</feature>
<feature type="compositionally biased region" description="Low complexity" evidence="1">
    <location>
        <begin position="94"/>
        <end position="103"/>
    </location>
</feature>
<feature type="region of interest" description="Disordered" evidence="1">
    <location>
        <begin position="53"/>
        <end position="109"/>
    </location>
</feature>
<feature type="region of interest" description="Disordered" evidence="1">
    <location>
        <begin position="177"/>
        <end position="254"/>
    </location>
</feature>
<evidence type="ECO:0000313" key="4">
    <source>
        <dbReference type="Proteomes" id="UP000583944"/>
    </source>
</evidence>
<keyword evidence="2" id="KW-0472">Membrane</keyword>
<feature type="compositionally biased region" description="Basic residues" evidence="1">
    <location>
        <begin position="350"/>
        <end position="365"/>
    </location>
</feature>
<comment type="caution">
    <text evidence="3">The sequence shown here is derived from an EMBL/GenBank/DDBJ whole genome shotgun (WGS) entry which is preliminary data.</text>
</comment>
<name>A0A7J6XRX2_TRYCR</name>
<gene>
    <name evidence="3" type="ORF">ECC02_010428</name>
</gene>
<organism evidence="3 4">
    <name type="scientific">Trypanosoma cruzi</name>
    <dbReference type="NCBI Taxonomy" id="5693"/>
    <lineage>
        <taxon>Eukaryota</taxon>
        <taxon>Discoba</taxon>
        <taxon>Euglenozoa</taxon>
        <taxon>Kinetoplastea</taxon>
        <taxon>Metakinetoplastina</taxon>
        <taxon>Trypanosomatida</taxon>
        <taxon>Trypanosomatidae</taxon>
        <taxon>Trypanosoma</taxon>
        <taxon>Schizotrypanum</taxon>
    </lineage>
</organism>